<dbReference type="GO" id="GO:0070628">
    <property type="term" value="F:proteasome binding"/>
    <property type="evidence" value="ECO:0007669"/>
    <property type="project" value="TreeGrafter"/>
</dbReference>
<dbReference type="InterPro" id="IPR032368">
    <property type="entry name" value="RPN13_DEUBAD"/>
</dbReference>
<dbReference type="InterPro" id="IPR038633">
    <property type="entry name" value="Rpn13/ADRM1_Pru_sf"/>
</dbReference>
<evidence type="ECO:0000259" key="3">
    <source>
        <dbReference type="Pfam" id="PF16550"/>
    </source>
</evidence>
<dbReference type="Pfam" id="PF16550">
    <property type="entry name" value="RPN13_C"/>
    <property type="match status" value="1"/>
</dbReference>
<feature type="compositionally biased region" description="Polar residues" evidence="2">
    <location>
        <begin position="211"/>
        <end position="223"/>
    </location>
</feature>
<gene>
    <name evidence="4" type="ORF">PTTT1_LOCUS34439</name>
</gene>
<protein>
    <recommendedName>
        <fullName evidence="3">RPN13 DEUBAD domain-containing protein</fullName>
    </recommendedName>
</protein>
<accession>A0A8J9SR81</accession>
<feature type="compositionally biased region" description="Polar residues" evidence="2">
    <location>
        <begin position="155"/>
        <end position="167"/>
    </location>
</feature>
<feature type="region of interest" description="Disordered" evidence="2">
    <location>
        <begin position="147"/>
        <end position="168"/>
    </location>
</feature>
<dbReference type="GO" id="GO:0008541">
    <property type="term" value="C:proteasome regulatory particle, lid subcomplex"/>
    <property type="evidence" value="ECO:0007669"/>
    <property type="project" value="TreeGrafter"/>
</dbReference>
<dbReference type="Proteomes" id="UP000836788">
    <property type="component" value="Chromosome 24"/>
</dbReference>
<sequence>MYADMFDPLGAAGARRRAANARNIVAAPPPLVSFDTGLVDLTLRDDGSYDCQPNEHLRAQIRLLWSDGNLQWQVYNRRDNKVESTTPVTDDVGTFQRVPLSEKTHPQDRIYVWNKAPGQYQMYWMQDATFEDEDETILKVNQYLADPHSAKPASETATDSEGASHSNRLMGMDDTIAADESHLRRTNNDNNNNTSSSQVDALSTILENLGIPQSSQGTPSGADTTPAAAMNTGTTGSLTLADLQGAMASMQQQTGAATPTVGPPLDQVVTPQAMDRLMDNEAARDRLVALLPEGQQTPEALRENLRSPQIQQTLRALTQALLPDDEGNTDGFYSVLANFQLDPAHGQDALTQHNNPIQAFLDALLAKVEQDSNTESPDEEAKQD</sequence>
<dbReference type="Gene3D" id="2.30.29.70">
    <property type="entry name" value="Proteasomal ubiquitin receptor Rpn13/ADRM1"/>
    <property type="match status" value="1"/>
</dbReference>
<dbReference type="InterPro" id="IPR038108">
    <property type="entry name" value="RPN13_DEUBAD_sf"/>
</dbReference>
<dbReference type="GO" id="GO:0005737">
    <property type="term" value="C:cytoplasm"/>
    <property type="evidence" value="ECO:0007669"/>
    <property type="project" value="InterPro"/>
</dbReference>
<dbReference type="AlphaFoldDB" id="A0A8J9SR81"/>
<evidence type="ECO:0000256" key="1">
    <source>
        <dbReference type="ARBA" id="ARBA00022942"/>
    </source>
</evidence>
<organism evidence="4">
    <name type="scientific">Phaeodactylum tricornutum</name>
    <name type="common">Diatom</name>
    <dbReference type="NCBI Taxonomy" id="2850"/>
    <lineage>
        <taxon>Eukaryota</taxon>
        <taxon>Sar</taxon>
        <taxon>Stramenopiles</taxon>
        <taxon>Ochrophyta</taxon>
        <taxon>Bacillariophyta</taxon>
        <taxon>Bacillariophyceae</taxon>
        <taxon>Bacillariophycidae</taxon>
        <taxon>Naviculales</taxon>
        <taxon>Phaeodactylaceae</taxon>
        <taxon>Phaeodactylum</taxon>
    </lineage>
</organism>
<dbReference type="PANTHER" id="PTHR12225">
    <property type="entry name" value="ADHESION REGULATING MOLECULE 1 110 KDA CELL MEMBRANE GLYCOPROTEIN"/>
    <property type="match status" value="1"/>
</dbReference>
<proteinExistence type="predicted"/>
<keyword evidence="1" id="KW-0647">Proteasome</keyword>
<name>A0A8J9SR81_PHATR</name>
<feature type="domain" description="RPN13 DEUBAD" evidence="3">
    <location>
        <begin position="244"/>
        <end position="364"/>
    </location>
</feature>
<dbReference type="GO" id="GO:0061133">
    <property type="term" value="F:endopeptidase activator activity"/>
    <property type="evidence" value="ECO:0007669"/>
    <property type="project" value="TreeGrafter"/>
</dbReference>
<feature type="region of interest" description="Disordered" evidence="2">
    <location>
        <begin position="210"/>
        <end position="230"/>
    </location>
</feature>
<dbReference type="Gene3D" id="1.10.2020.20">
    <property type="match status" value="1"/>
</dbReference>
<dbReference type="EMBL" id="OU594965">
    <property type="protein sequence ID" value="CAG9287087.1"/>
    <property type="molecule type" value="Genomic_DNA"/>
</dbReference>
<reference evidence="4" key="1">
    <citation type="submission" date="2022-02" db="EMBL/GenBank/DDBJ databases">
        <authorList>
            <person name="Giguere J D."/>
        </authorList>
    </citation>
    <scope>NUCLEOTIDE SEQUENCE</scope>
    <source>
        <strain evidence="4">CCAP 1055/1</strain>
    </source>
</reference>
<dbReference type="GO" id="GO:0005634">
    <property type="term" value="C:nucleus"/>
    <property type="evidence" value="ECO:0007669"/>
    <property type="project" value="InterPro"/>
</dbReference>
<dbReference type="PANTHER" id="PTHR12225:SF0">
    <property type="entry name" value="PROTEASOMAL UBIQUITIN RECEPTOR ADRM1"/>
    <property type="match status" value="1"/>
</dbReference>
<evidence type="ECO:0000313" key="4">
    <source>
        <dbReference type="EMBL" id="CAG9287087.1"/>
    </source>
</evidence>
<dbReference type="InterPro" id="IPR006773">
    <property type="entry name" value="Rpn13/ADRM1"/>
</dbReference>
<evidence type="ECO:0000256" key="2">
    <source>
        <dbReference type="SAM" id="MobiDB-lite"/>
    </source>
</evidence>